<sequence length="22" mass="2403">GLLTKALIFGVARKFVGQRNTL</sequence>
<organism evidence="1 2">
    <name type="scientific">Oryza sativa subsp. japonica</name>
    <name type="common">Rice</name>
    <dbReference type="NCBI Taxonomy" id="39947"/>
    <lineage>
        <taxon>Eukaryota</taxon>
        <taxon>Viridiplantae</taxon>
        <taxon>Streptophyta</taxon>
        <taxon>Embryophyta</taxon>
        <taxon>Tracheophyta</taxon>
        <taxon>Spermatophyta</taxon>
        <taxon>Magnoliopsida</taxon>
        <taxon>Liliopsida</taxon>
        <taxon>Poales</taxon>
        <taxon>Poaceae</taxon>
        <taxon>BOP clade</taxon>
        <taxon>Oryzoideae</taxon>
        <taxon>Oryzeae</taxon>
        <taxon>Oryzinae</taxon>
        <taxon>Oryza</taxon>
        <taxon>Oryza sativa</taxon>
    </lineage>
</organism>
<reference evidence="2" key="1">
    <citation type="journal article" date="2005" name="Nature">
        <title>The map-based sequence of the rice genome.</title>
        <authorList>
            <consortium name="International rice genome sequencing project (IRGSP)"/>
            <person name="Matsumoto T."/>
            <person name="Wu J."/>
            <person name="Kanamori H."/>
            <person name="Katayose Y."/>
            <person name="Fujisawa M."/>
            <person name="Namiki N."/>
            <person name="Mizuno H."/>
            <person name="Yamamoto K."/>
            <person name="Antonio B.A."/>
            <person name="Baba T."/>
            <person name="Sakata K."/>
            <person name="Nagamura Y."/>
            <person name="Aoki H."/>
            <person name="Arikawa K."/>
            <person name="Arita K."/>
            <person name="Bito T."/>
            <person name="Chiden Y."/>
            <person name="Fujitsuka N."/>
            <person name="Fukunaka R."/>
            <person name="Hamada M."/>
            <person name="Harada C."/>
            <person name="Hayashi A."/>
            <person name="Hijishita S."/>
            <person name="Honda M."/>
            <person name="Hosokawa S."/>
            <person name="Ichikawa Y."/>
            <person name="Idonuma A."/>
            <person name="Iijima M."/>
            <person name="Ikeda M."/>
            <person name="Ikeno M."/>
            <person name="Ito K."/>
            <person name="Ito S."/>
            <person name="Ito T."/>
            <person name="Ito Y."/>
            <person name="Ito Y."/>
            <person name="Iwabuchi A."/>
            <person name="Kamiya K."/>
            <person name="Karasawa W."/>
            <person name="Kurita K."/>
            <person name="Katagiri S."/>
            <person name="Kikuta A."/>
            <person name="Kobayashi H."/>
            <person name="Kobayashi N."/>
            <person name="Machita K."/>
            <person name="Maehara T."/>
            <person name="Masukawa M."/>
            <person name="Mizubayashi T."/>
            <person name="Mukai Y."/>
            <person name="Nagasaki H."/>
            <person name="Nagata Y."/>
            <person name="Naito S."/>
            <person name="Nakashima M."/>
            <person name="Nakama Y."/>
            <person name="Nakamichi Y."/>
            <person name="Nakamura M."/>
            <person name="Meguro A."/>
            <person name="Negishi M."/>
            <person name="Ohta I."/>
            <person name="Ohta T."/>
            <person name="Okamoto M."/>
            <person name="Ono N."/>
            <person name="Saji S."/>
            <person name="Sakaguchi M."/>
            <person name="Sakai K."/>
            <person name="Shibata M."/>
            <person name="Shimokawa T."/>
            <person name="Song J."/>
            <person name="Takazaki Y."/>
            <person name="Terasawa K."/>
            <person name="Tsugane M."/>
            <person name="Tsuji K."/>
            <person name="Ueda S."/>
            <person name="Waki K."/>
            <person name="Yamagata H."/>
            <person name="Yamamoto M."/>
            <person name="Yamamoto S."/>
            <person name="Yamane H."/>
            <person name="Yoshiki S."/>
            <person name="Yoshihara R."/>
            <person name="Yukawa K."/>
            <person name="Zhong H."/>
            <person name="Yano M."/>
            <person name="Yuan Q."/>
            <person name="Ouyang S."/>
            <person name="Liu J."/>
            <person name="Jones K.M."/>
            <person name="Gansberger K."/>
            <person name="Moffat K."/>
            <person name="Hill J."/>
            <person name="Bera J."/>
            <person name="Fadrosh D."/>
            <person name="Jin S."/>
            <person name="Johri S."/>
            <person name="Kim M."/>
            <person name="Overton L."/>
            <person name="Reardon M."/>
            <person name="Tsitrin T."/>
            <person name="Vuong H."/>
            <person name="Weaver B."/>
            <person name="Ciecko A."/>
            <person name="Tallon L."/>
            <person name="Jackson J."/>
            <person name="Pai G."/>
            <person name="Aken S.V."/>
            <person name="Utterback T."/>
            <person name="Reidmuller S."/>
            <person name="Feldblyum T."/>
            <person name="Hsiao J."/>
            <person name="Zismann V."/>
            <person name="Iobst S."/>
            <person name="de Vazeille A.R."/>
            <person name="Buell C.R."/>
            <person name="Ying K."/>
            <person name="Li Y."/>
            <person name="Lu T."/>
            <person name="Huang Y."/>
            <person name="Zhao Q."/>
            <person name="Feng Q."/>
            <person name="Zhang L."/>
            <person name="Zhu J."/>
            <person name="Weng Q."/>
            <person name="Mu J."/>
            <person name="Lu Y."/>
            <person name="Fan D."/>
            <person name="Liu Y."/>
            <person name="Guan J."/>
            <person name="Zhang Y."/>
            <person name="Yu S."/>
            <person name="Liu X."/>
            <person name="Zhang Y."/>
            <person name="Hong G."/>
            <person name="Han B."/>
            <person name="Choisne N."/>
            <person name="Demange N."/>
            <person name="Orjeda G."/>
            <person name="Samain S."/>
            <person name="Cattolico L."/>
            <person name="Pelletier E."/>
            <person name="Couloux A."/>
            <person name="Segurens B."/>
            <person name="Wincker P."/>
            <person name="D'Hont A."/>
            <person name="Scarpelli C."/>
            <person name="Weissenbach J."/>
            <person name="Salanoubat M."/>
            <person name="Quetier F."/>
            <person name="Yu Y."/>
            <person name="Kim H.R."/>
            <person name="Rambo T."/>
            <person name="Currie J."/>
            <person name="Collura K."/>
            <person name="Luo M."/>
            <person name="Yang T."/>
            <person name="Ammiraju J.S.S."/>
            <person name="Engler F."/>
            <person name="Soderlund C."/>
            <person name="Wing R.A."/>
            <person name="Palmer L.E."/>
            <person name="de la Bastide M."/>
            <person name="Spiegel L."/>
            <person name="Nascimento L."/>
            <person name="Zutavern T."/>
            <person name="O'Shaughnessy A."/>
            <person name="Dike S."/>
            <person name="Dedhia N."/>
            <person name="Preston R."/>
            <person name="Balija V."/>
            <person name="McCombie W.R."/>
            <person name="Chow T."/>
            <person name="Chen H."/>
            <person name="Chung M."/>
            <person name="Chen C."/>
            <person name="Shaw J."/>
            <person name="Wu H."/>
            <person name="Hsiao K."/>
            <person name="Chao Y."/>
            <person name="Chu M."/>
            <person name="Cheng C."/>
            <person name="Hour A."/>
            <person name="Lee P."/>
            <person name="Lin S."/>
            <person name="Lin Y."/>
            <person name="Liou J."/>
            <person name="Liu S."/>
            <person name="Hsing Y."/>
            <person name="Raghuvanshi S."/>
            <person name="Mohanty A."/>
            <person name="Bharti A.K."/>
            <person name="Gaur A."/>
            <person name="Gupta V."/>
            <person name="Kumar D."/>
            <person name="Ravi V."/>
            <person name="Vij S."/>
            <person name="Kapur A."/>
            <person name="Khurana P."/>
            <person name="Khurana P."/>
            <person name="Khurana J.P."/>
            <person name="Tyagi A.K."/>
            <person name="Gaikwad K."/>
            <person name="Singh A."/>
            <person name="Dalal V."/>
            <person name="Srivastava S."/>
            <person name="Dixit A."/>
            <person name="Pal A.K."/>
            <person name="Ghazi I.A."/>
            <person name="Yadav M."/>
            <person name="Pandit A."/>
            <person name="Bhargava A."/>
            <person name="Sureshbabu K."/>
            <person name="Batra K."/>
            <person name="Sharma T.R."/>
            <person name="Mohapatra T."/>
            <person name="Singh N.K."/>
            <person name="Messing J."/>
            <person name="Nelson A.B."/>
            <person name="Fuks G."/>
            <person name="Kavchok S."/>
            <person name="Keizer G."/>
            <person name="Linton E."/>
            <person name="Llaca V."/>
            <person name="Song R."/>
            <person name="Tanyolac B."/>
            <person name="Young S."/>
            <person name="Ho-Il K."/>
            <person name="Hahn J.H."/>
            <person name="Sangsakoo G."/>
            <person name="Vanavichit A."/>
            <person name="de Mattos Luiz.A.T."/>
            <person name="Zimmer P.D."/>
            <person name="Malone G."/>
            <person name="Dellagostin O."/>
            <person name="de Oliveira A.C."/>
            <person name="Bevan M."/>
            <person name="Bancroft I."/>
            <person name="Minx P."/>
            <person name="Cordum H."/>
            <person name="Wilson R."/>
            <person name="Cheng Z."/>
            <person name="Jin W."/>
            <person name="Jiang J."/>
            <person name="Leong S.A."/>
            <person name="Iwama H."/>
            <person name="Gojobori T."/>
            <person name="Itoh T."/>
            <person name="Niimura Y."/>
            <person name="Fujii Y."/>
            <person name="Habara T."/>
            <person name="Sakai H."/>
            <person name="Sato Y."/>
            <person name="Wilson G."/>
            <person name="Kumar K."/>
            <person name="McCouch S."/>
            <person name="Juretic N."/>
            <person name="Hoen D."/>
            <person name="Wright S."/>
            <person name="Bruskiewich R."/>
            <person name="Bureau T."/>
            <person name="Miyao A."/>
            <person name="Hirochika H."/>
            <person name="Nishikawa T."/>
            <person name="Kadowaki K."/>
            <person name="Sugiura M."/>
            <person name="Burr B."/>
            <person name="Sasaki T."/>
        </authorList>
    </citation>
    <scope>NUCLEOTIDE SEQUENCE [LARGE SCALE GENOMIC DNA]</scope>
    <source>
        <strain evidence="2">cv. Nipponbare</strain>
    </source>
</reference>
<gene>
    <name evidence="1" type="ordered locus">Os02g0124800</name>
    <name evidence="1" type="ORF">OSNPB_020124800</name>
</gene>
<dbReference type="EMBL" id="AP014958">
    <property type="protein sequence ID" value="BAS76752.1"/>
    <property type="molecule type" value="Genomic_DNA"/>
</dbReference>
<feature type="non-terminal residue" evidence="1">
    <location>
        <position position="1"/>
    </location>
</feature>
<dbReference type="InParanoid" id="A0A0P0VE92"/>
<evidence type="ECO:0000313" key="2">
    <source>
        <dbReference type="Proteomes" id="UP000059680"/>
    </source>
</evidence>
<evidence type="ECO:0000313" key="1">
    <source>
        <dbReference type="EMBL" id="BAS76752.1"/>
    </source>
</evidence>
<dbReference type="Gramene" id="Os02t0124800-01">
    <property type="protein sequence ID" value="Os02t0124800-01"/>
    <property type="gene ID" value="Os02g0124800"/>
</dbReference>
<protein>
    <submittedName>
        <fullName evidence="1">Os02g0124800 protein</fullName>
    </submittedName>
</protein>
<dbReference type="Proteomes" id="UP000059680">
    <property type="component" value="Chromosome 2"/>
</dbReference>
<name>A0A0P0VE92_ORYSJ</name>
<keyword evidence="2" id="KW-1185">Reference proteome</keyword>
<proteinExistence type="predicted"/>
<reference evidence="1 2" key="3">
    <citation type="journal article" date="2013" name="Rice">
        <title>Improvement of the Oryza sativa Nipponbare reference genome using next generation sequence and optical map data.</title>
        <authorList>
            <person name="Kawahara Y."/>
            <person name="de la Bastide M."/>
            <person name="Hamilton J.P."/>
            <person name="Kanamori H."/>
            <person name="McCombie W.R."/>
            <person name="Ouyang S."/>
            <person name="Schwartz D.C."/>
            <person name="Tanaka T."/>
            <person name="Wu J."/>
            <person name="Zhou S."/>
            <person name="Childs K.L."/>
            <person name="Davidson R.M."/>
            <person name="Lin H."/>
            <person name="Quesada-Ocampo L."/>
            <person name="Vaillancourt B."/>
            <person name="Sakai H."/>
            <person name="Lee S.S."/>
            <person name="Kim J."/>
            <person name="Numa H."/>
            <person name="Itoh T."/>
            <person name="Buell C.R."/>
            <person name="Matsumoto T."/>
        </authorList>
    </citation>
    <scope>NUCLEOTIDE SEQUENCE [LARGE SCALE GENOMIC DNA]</scope>
    <source>
        <strain evidence="2">cv. Nipponbare</strain>
    </source>
</reference>
<accession>A0A0P0VE92</accession>
<reference evidence="1 2" key="2">
    <citation type="journal article" date="2013" name="Plant Cell Physiol.">
        <title>Rice Annotation Project Database (RAP-DB): an integrative and interactive database for rice genomics.</title>
        <authorList>
            <person name="Sakai H."/>
            <person name="Lee S.S."/>
            <person name="Tanaka T."/>
            <person name="Numa H."/>
            <person name="Kim J."/>
            <person name="Kawahara Y."/>
            <person name="Wakimoto H."/>
            <person name="Yang C.C."/>
            <person name="Iwamoto M."/>
            <person name="Abe T."/>
            <person name="Yamada Y."/>
            <person name="Muto A."/>
            <person name="Inokuchi H."/>
            <person name="Ikemura T."/>
            <person name="Matsumoto T."/>
            <person name="Sasaki T."/>
            <person name="Itoh T."/>
        </authorList>
    </citation>
    <scope>NUCLEOTIDE SEQUENCE [LARGE SCALE GENOMIC DNA]</scope>
    <source>
        <strain evidence="2">cv. Nipponbare</strain>
    </source>
</reference>
<dbReference type="PaxDb" id="39947-A0A0P0VE92"/>
<dbReference type="AlphaFoldDB" id="A0A0P0VE92"/>